<dbReference type="AlphaFoldDB" id="A0A1I2N0Y5"/>
<dbReference type="InterPro" id="IPR036638">
    <property type="entry name" value="HLH_DNA-bd_sf"/>
</dbReference>
<dbReference type="OrthoDB" id="1923056at2"/>
<dbReference type="InterPro" id="IPR018540">
    <property type="entry name" value="Spo0E-like"/>
</dbReference>
<dbReference type="Gene3D" id="4.10.280.10">
    <property type="entry name" value="Helix-loop-helix DNA-binding domain"/>
    <property type="match status" value="1"/>
</dbReference>
<sequence length="56" mass="6673">MNHDELQINIEELRHELYTLLGKKHPTDQRVVECSKELDKLIVKYQKKCIKSTTYA</sequence>
<gene>
    <name evidence="1" type="ORF">DBY38_03515</name>
    <name evidence="2" type="ORF">SAMN04487885_11721</name>
</gene>
<evidence type="ECO:0000313" key="1">
    <source>
        <dbReference type="EMBL" id="PWL54863.1"/>
    </source>
</evidence>
<dbReference type="RefSeq" id="WP_081670306.1">
    <property type="nucleotide sequence ID" value="NZ_BAAACD010000003.1"/>
</dbReference>
<dbReference type="Pfam" id="PF09388">
    <property type="entry name" value="SpoOE-like"/>
    <property type="match status" value="1"/>
</dbReference>
<evidence type="ECO:0000313" key="3">
    <source>
        <dbReference type="Proteomes" id="UP000182135"/>
    </source>
</evidence>
<dbReference type="Proteomes" id="UP000182135">
    <property type="component" value="Unassembled WGS sequence"/>
</dbReference>
<dbReference type="EMBL" id="QAMZ01000018">
    <property type="protein sequence ID" value="PWL54863.1"/>
    <property type="molecule type" value="Genomic_DNA"/>
</dbReference>
<reference evidence="1 4" key="2">
    <citation type="submission" date="2018-03" db="EMBL/GenBank/DDBJ databases">
        <title>The uncultured portion of the human microbiome is neutrally assembled.</title>
        <authorList>
            <person name="Jeraldo P."/>
            <person name="Boardman L."/>
            <person name="White B.A."/>
            <person name="Nelson H."/>
            <person name="Goldenfeld N."/>
            <person name="Chia N."/>
        </authorList>
    </citation>
    <scope>NUCLEOTIDE SEQUENCE [LARGE SCALE GENOMIC DNA]</scope>
    <source>
        <strain evidence="1">CIM:MAG 903</strain>
    </source>
</reference>
<dbReference type="InterPro" id="IPR037208">
    <property type="entry name" value="Spo0E-like_sf"/>
</dbReference>
<dbReference type="Proteomes" id="UP000246114">
    <property type="component" value="Unassembled WGS sequence"/>
</dbReference>
<dbReference type="EMBL" id="FOOE01000017">
    <property type="protein sequence ID" value="SFF95206.1"/>
    <property type="molecule type" value="Genomic_DNA"/>
</dbReference>
<evidence type="ECO:0000313" key="4">
    <source>
        <dbReference type="Proteomes" id="UP000246114"/>
    </source>
</evidence>
<name>A0A1I2N0Y5_9CLOT</name>
<protein>
    <submittedName>
        <fullName evidence="1">Aspartyl-phosphate phosphatase Spo0E family protein</fullName>
    </submittedName>
    <submittedName>
        <fullName evidence="2">Spo0E like sporulation regulatory protein</fullName>
    </submittedName>
</protein>
<dbReference type="SUPFAM" id="SSF140500">
    <property type="entry name" value="BAS1536-like"/>
    <property type="match status" value="1"/>
</dbReference>
<dbReference type="eggNOG" id="ENOG50324EG">
    <property type="taxonomic scope" value="Bacteria"/>
</dbReference>
<accession>A0A1I2N0Y5</accession>
<dbReference type="GeneID" id="90545410"/>
<proteinExistence type="predicted"/>
<reference evidence="2 3" key="1">
    <citation type="submission" date="2016-10" db="EMBL/GenBank/DDBJ databases">
        <authorList>
            <person name="de Groot N.N."/>
        </authorList>
    </citation>
    <scope>NUCLEOTIDE SEQUENCE [LARGE SCALE GENOMIC DNA]</scope>
    <source>
        <strain evidence="2 3">NLAE-zl-G419</strain>
    </source>
</reference>
<evidence type="ECO:0000313" key="2">
    <source>
        <dbReference type="EMBL" id="SFF95206.1"/>
    </source>
</evidence>
<keyword evidence="3" id="KW-1185">Reference proteome</keyword>
<organism evidence="2 3">
    <name type="scientific">Clostridium cadaveris</name>
    <dbReference type="NCBI Taxonomy" id="1529"/>
    <lineage>
        <taxon>Bacteria</taxon>
        <taxon>Bacillati</taxon>
        <taxon>Bacillota</taxon>
        <taxon>Clostridia</taxon>
        <taxon>Eubacteriales</taxon>
        <taxon>Clostridiaceae</taxon>
        <taxon>Clostridium</taxon>
    </lineage>
</organism>
<dbReference type="GO" id="GO:0043937">
    <property type="term" value="P:regulation of sporulation"/>
    <property type="evidence" value="ECO:0007669"/>
    <property type="project" value="InterPro"/>
</dbReference>
<dbReference type="GO" id="GO:0046983">
    <property type="term" value="F:protein dimerization activity"/>
    <property type="evidence" value="ECO:0007669"/>
    <property type="project" value="InterPro"/>
</dbReference>